<feature type="transmembrane region" description="Helical" evidence="7">
    <location>
        <begin position="77"/>
        <end position="95"/>
    </location>
</feature>
<evidence type="ECO:0000256" key="1">
    <source>
        <dbReference type="ARBA" id="ARBA00004141"/>
    </source>
</evidence>
<feature type="domain" description="Cation efflux protein transmembrane" evidence="8">
    <location>
        <begin position="11"/>
        <end position="203"/>
    </location>
</feature>
<keyword evidence="4 7" id="KW-0812">Transmembrane</keyword>
<dbReference type="PROSITE" id="PS51257">
    <property type="entry name" value="PROKAR_LIPOPROTEIN"/>
    <property type="match status" value="1"/>
</dbReference>
<feature type="domain" description="Cation efflux protein cytoplasmic" evidence="9">
    <location>
        <begin position="302"/>
        <end position="363"/>
    </location>
</feature>
<evidence type="ECO:0000256" key="5">
    <source>
        <dbReference type="ARBA" id="ARBA00022989"/>
    </source>
</evidence>
<dbReference type="GO" id="GO:0008324">
    <property type="term" value="F:monoatomic cation transmembrane transporter activity"/>
    <property type="evidence" value="ECO:0007669"/>
    <property type="project" value="InterPro"/>
</dbReference>
<comment type="caution">
    <text evidence="10">The sequence shown here is derived from an EMBL/GenBank/DDBJ whole genome shotgun (WGS) entry which is preliminary data.</text>
</comment>
<evidence type="ECO:0000256" key="7">
    <source>
        <dbReference type="SAM" id="Phobius"/>
    </source>
</evidence>
<evidence type="ECO:0000313" key="10">
    <source>
        <dbReference type="EMBL" id="RAI40833.1"/>
    </source>
</evidence>
<gene>
    <name evidence="10" type="ORF">CH338_04940</name>
</gene>
<dbReference type="NCBIfam" id="TIGR01297">
    <property type="entry name" value="CDF"/>
    <property type="match status" value="1"/>
</dbReference>
<organism evidence="10 11">
    <name type="scientific">Rhodoplanes elegans</name>
    <dbReference type="NCBI Taxonomy" id="29408"/>
    <lineage>
        <taxon>Bacteria</taxon>
        <taxon>Pseudomonadati</taxon>
        <taxon>Pseudomonadota</taxon>
        <taxon>Alphaproteobacteria</taxon>
        <taxon>Hyphomicrobiales</taxon>
        <taxon>Nitrobacteraceae</taxon>
        <taxon>Rhodoplanes</taxon>
    </lineage>
</organism>
<keyword evidence="5 7" id="KW-1133">Transmembrane helix</keyword>
<dbReference type="InterPro" id="IPR050291">
    <property type="entry name" value="CDF_Transporter"/>
</dbReference>
<dbReference type="GO" id="GO:0016020">
    <property type="term" value="C:membrane"/>
    <property type="evidence" value="ECO:0007669"/>
    <property type="project" value="UniProtKB-SubCell"/>
</dbReference>
<proteinExistence type="inferred from homology"/>
<dbReference type="Proteomes" id="UP000248863">
    <property type="component" value="Unassembled WGS sequence"/>
</dbReference>
<reference evidence="10 11" key="1">
    <citation type="submission" date="2017-07" db="EMBL/GenBank/DDBJ databases">
        <title>Draft Genome Sequences of Select Purple Nonsulfur Bacteria.</title>
        <authorList>
            <person name="Lasarre B."/>
            <person name="Mckinlay J.B."/>
        </authorList>
    </citation>
    <scope>NUCLEOTIDE SEQUENCE [LARGE SCALE GENOMIC DNA]</scope>
    <source>
        <strain evidence="10 11">DSM 11907</strain>
    </source>
</reference>
<dbReference type="InterPro" id="IPR058533">
    <property type="entry name" value="Cation_efflux_TM"/>
</dbReference>
<comment type="similarity">
    <text evidence="2">Belongs to the cation diffusion facilitator (CDF) transporter (TC 2.A.4) family.</text>
</comment>
<sequence length="469" mass="49483">MLSKKERVAAVSVAASGTLACAKFVIGVAIGSLALISDALHSLIDLGATLVTWYAVRVSDKPPDASHHYGHGKVESLAALAETALLFLLAGGVAVEAVQRLREGGSAPTFSLLPFGVLAIEMVVNGWRAHVLKKTARETGSQALEADSLHFASDMYGSVAVIIGLGLAAYGYGWGDAAAALVVAVIIAVLGLRMSRRTIEALMDAAPPGVRDRVSRVVSGVAGVVRVERLRVRTVGPRHFVDLAIAVPRTLPLDRVAALKGVLQDAIAATLGDADADVTITTTPVALDDESVQERIMVIARNRGLAVHHLTVQAIGEQLAVALDIEVDGDMPMGAAHEIASALEDAVAAELGPSVEVETHIEPLQAPNIPGREATPDRVAALARTLSDLAREHEPLRNVHDVRVRETPEGEIVVFHCHIDPARSVIDVHEAVDALERDLRRRFPEIRRAIGHAEPRTADASIPADAPAG</sequence>
<dbReference type="InterPro" id="IPR027469">
    <property type="entry name" value="Cation_efflux_TMD_sf"/>
</dbReference>
<accession>A0A327KT62</accession>
<dbReference type="InterPro" id="IPR027470">
    <property type="entry name" value="Cation_efflux_CTD"/>
</dbReference>
<dbReference type="Gene3D" id="3.30.70.1350">
    <property type="entry name" value="Cation efflux protein, cytoplasmic domain"/>
    <property type="match status" value="3"/>
</dbReference>
<evidence type="ECO:0000259" key="8">
    <source>
        <dbReference type="Pfam" id="PF01545"/>
    </source>
</evidence>
<name>A0A327KT62_9BRAD</name>
<dbReference type="RefSeq" id="WP_111355948.1">
    <property type="nucleotide sequence ID" value="NZ_NHSK01000301.1"/>
</dbReference>
<dbReference type="Pfam" id="PF01545">
    <property type="entry name" value="Cation_efflux"/>
    <property type="match status" value="1"/>
</dbReference>
<evidence type="ECO:0000313" key="11">
    <source>
        <dbReference type="Proteomes" id="UP000248863"/>
    </source>
</evidence>
<evidence type="ECO:0000256" key="6">
    <source>
        <dbReference type="ARBA" id="ARBA00023136"/>
    </source>
</evidence>
<dbReference type="PANTHER" id="PTHR43840">
    <property type="entry name" value="MITOCHONDRIAL METAL TRANSPORTER 1-RELATED"/>
    <property type="match status" value="1"/>
</dbReference>
<protein>
    <submittedName>
        <fullName evidence="10">Cation diffusion facilitator family transporter</fullName>
    </submittedName>
</protein>
<feature type="transmembrane region" description="Helical" evidence="7">
    <location>
        <begin position="107"/>
        <end position="127"/>
    </location>
</feature>
<dbReference type="SUPFAM" id="SSF160240">
    <property type="entry name" value="Cation efflux protein cytoplasmic domain-like"/>
    <property type="match status" value="3"/>
</dbReference>
<keyword evidence="11" id="KW-1185">Reference proteome</keyword>
<feature type="domain" description="Cation efflux protein cytoplasmic" evidence="9">
    <location>
        <begin position="210"/>
        <end position="280"/>
    </location>
</feature>
<dbReference type="InterPro" id="IPR036837">
    <property type="entry name" value="Cation_efflux_CTD_sf"/>
</dbReference>
<evidence type="ECO:0000256" key="3">
    <source>
        <dbReference type="ARBA" id="ARBA00022448"/>
    </source>
</evidence>
<feature type="domain" description="Cation efflux protein cytoplasmic" evidence="9">
    <location>
        <begin position="388"/>
        <end position="455"/>
    </location>
</feature>
<dbReference type="PANTHER" id="PTHR43840:SF15">
    <property type="entry name" value="MITOCHONDRIAL METAL TRANSPORTER 1-RELATED"/>
    <property type="match status" value="1"/>
</dbReference>
<comment type="subcellular location">
    <subcellularLocation>
        <location evidence="1">Membrane</location>
        <topology evidence="1">Multi-pass membrane protein</topology>
    </subcellularLocation>
</comment>
<dbReference type="Gene3D" id="1.20.1510.10">
    <property type="entry name" value="Cation efflux protein transmembrane domain"/>
    <property type="match status" value="1"/>
</dbReference>
<evidence type="ECO:0000259" key="9">
    <source>
        <dbReference type="Pfam" id="PF16916"/>
    </source>
</evidence>
<dbReference type="OrthoDB" id="9806522at2"/>
<keyword evidence="6 7" id="KW-0472">Membrane</keyword>
<dbReference type="SUPFAM" id="SSF161111">
    <property type="entry name" value="Cation efflux protein transmembrane domain-like"/>
    <property type="match status" value="1"/>
</dbReference>
<evidence type="ECO:0000256" key="2">
    <source>
        <dbReference type="ARBA" id="ARBA00008114"/>
    </source>
</evidence>
<evidence type="ECO:0000256" key="4">
    <source>
        <dbReference type="ARBA" id="ARBA00022692"/>
    </source>
</evidence>
<dbReference type="InterPro" id="IPR002524">
    <property type="entry name" value="Cation_efflux"/>
</dbReference>
<keyword evidence="3" id="KW-0813">Transport</keyword>
<dbReference type="Pfam" id="PF16916">
    <property type="entry name" value="ZT_dimer"/>
    <property type="match status" value="3"/>
</dbReference>
<dbReference type="EMBL" id="NPEU01000031">
    <property type="protein sequence ID" value="RAI40833.1"/>
    <property type="molecule type" value="Genomic_DNA"/>
</dbReference>
<dbReference type="AlphaFoldDB" id="A0A327KT62"/>
<feature type="transmembrane region" description="Helical" evidence="7">
    <location>
        <begin position="177"/>
        <end position="194"/>
    </location>
</feature>